<dbReference type="Proteomes" id="UP000034543">
    <property type="component" value="Unassembled WGS sequence"/>
</dbReference>
<feature type="domain" description="Glycosyltransferase 2-like" evidence="1">
    <location>
        <begin position="4"/>
        <end position="122"/>
    </location>
</feature>
<gene>
    <name evidence="2" type="ORF">UV59_C0001G0070</name>
</gene>
<organism evidence="2 3">
    <name type="scientific">Candidatus Gottesmanbacteria bacterium GW2011_GWA1_43_11</name>
    <dbReference type="NCBI Taxonomy" id="1618436"/>
    <lineage>
        <taxon>Bacteria</taxon>
        <taxon>Candidatus Gottesmaniibacteriota</taxon>
    </lineage>
</organism>
<evidence type="ECO:0000259" key="1">
    <source>
        <dbReference type="Pfam" id="PF00535"/>
    </source>
</evidence>
<dbReference type="CDD" id="cd02511">
    <property type="entry name" value="Beta4Glucosyltransferase"/>
    <property type="match status" value="1"/>
</dbReference>
<evidence type="ECO:0000313" key="2">
    <source>
        <dbReference type="EMBL" id="KKS86347.1"/>
    </source>
</evidence>
<proteinExistence type="predicted"/>
<dbReference type="InterPro" id="IPR001173">
    <property type="entry name" value="Glyco_trans_2-like"/>
</dbReference>
<dbReference type="Pfam" id="PF00535">
    <property type="entry name" value="Glycos_transf_2"/>
    <property type="match status" value="1"/>
</dbReference>
<dbReference type="SUPFAM" id="SSF53448">
    <property type="entry name" value="Nucleotide-diphospho-sugar transferases"/>
    <property type="match status" value="1"/>
</dbReference>
<dbReference type="PANTHER" id="PTHR43630:SF2">
    <property type="entry name" value="GLYCOSYLTRANSFERASE"/>
    <property type="match status" value="1"/>
</dbReference>
<protein>
    <submittedName>
        <fullName evidence="2">Lipopolysaccharide biosynthesis glycosyltransferase</fullName>
    </submittedName>
</protein>
<dbReference type="InterPro" id="IPR029044">
    <property type="entry name" value="Nucleotide-diphossugar_trans"/>
</dbReference>
<dbReference type="EMBL" id="LCFB01000001">
    <property type="protein sequence ID" value="KKS86347.1"/>
    <property type="molecule type" value="Genomic_DNA"/>
</dbReference>
<dbReference type="STRING" id="1618436.UV59_C0001G0070"/>
<dbReference type="Gene3D" id="3.90.550.10">
    <property type="entry name" value="Spore Coat Polysaccharide Biosynthesis Protein SpsA, Chain A"/>
    <property type="match status" value="1"/>
</dbReference>
<sequence length="256" mass="29677">MRLSIVLAVHNEEQHLPECLKSVKGWCDEIVMVDGSSTDKTVEIAKQFGARVLVTDNLPLFHINKQKAIDAAQGDWILQLDADERVTPELQAEINAALQQNELNGFWIPRKNYFLGRFLVKGGVYPDYTLRLYRRGKGRLPQKDVHEQAVVAGQSGYLVHPLIHMSDTTFAKYWMKHQRYTDLLARQLAENSKSFSPITAIEYVVVQPIYWFLLTFFRHLGFLDSWQGFVFSFYSALRYPIGYLKYVRNKITRRTS</sequence>
<dbReference type="PANTHER" id="PTHR43630">
    <property type="entry name" value="POLY-BETA-1,6-N-ACETYL-D-GLUCOSAMINE SYNTHASE"/>
    <property type="match status" value="1"/>
</dbReference>
<name>A0A0G1CLH5_9BACT</name>
<dbReference type="GO" id="GO:0016740">
    <property type="term" value="F:transferase activity"/>
    <property type="evidence" value="ECO:0007669"/>
    <property type="project" value="UniProtKB-KW"/>
</dbReference>
<evidence type="ECO:0000313" key="3">
    <source>
        <dbReference type="Proteomes" id="UP000034543"/>
    </source>
</evidence>
<keyword evidence="2" id="KW-0808">Transferase</keyword>
<accession>A0A0G1CLH5</accession>
<comment type="caution">
    <text evidence="2">The sequence shown here is derived from an EMBL/GenBank/DDBJ whole genome shotgun (WGS) entry which is preliminary data.</text>
</comment>
<dbReference type="AlphaFoldDB" id="A0A0G1CLH5"/>
<reference evidence="2 3" key="1">
    <citation type="journal article" date="2015" name="Nature">
        <title>rRNA introns, odd ribosomes, and small enigmatic genomes across a large radiation of phyla.</title>
        <authorList>
            <person name="Brown C.T."/>
            <person name="Hug L.A."/>
            <person name="Thomas B.C."/>
            <person name="Sharon I."/>
            <person name="Castelle C.J."/>
            <person name="Singh A."/>
            <person name="Wilkins M.J."/>
            <person name="Williams K.H."/>
            <person name="Banfield J.F."/>
        </authorList>
    </citation>
    <scope>NUCLEOTIDE SEQUENCE [LARGE SCALE GENOMIC DNA]</scope>
</reference>